<dbReference type="PRINTS" id="PR01651">
    <property type="entry name" value="SECGEXPORT"/>
</dbReference>
<feature type="transmembrane region" description="Helical" evidence="10">
    <location>
        <begin position="62"/>
        <end position="80"/>
    </location>
</feature>
<evidence type="ECO:0000256" key="7">
    <source>
        <dbReference type="ARBA" id="ARBA00022989"/>
    </source>
</evidence>
<dbReference type="AlphaFoldDB" id="A0A859DPM3"/>
<dbReference type="KEGG" id="clf:GJQ69_02785"/>
<keyword evidence="5 10" id="KW-0812">Transmembrane</keyword>
<keyword evidence="9 10" id="KW-0472">Membrane</keyword>
<evidence type="ECO:0000256" key="10">
    <source>
        <dbReference type="RuleBase" id="RU365087"/>
    </source>
</evidence>
<name>A0A859DPM3_9FIRM</name>
<dbReference type="GO" id="GO:0005886">
    <property type="term" value="C:plasma membrane"/>
    <property type="evidence" value="ECO:0007669"/>
    <property type="project" value="UniProtKB-SubCell"/>
</dbReference>
<evidence type="ECO:0000256" key="4">
    <source>
        <dbReference type="ARBA" id="ARBA00022475"/>
    </source>
</evidence>
<keyword evidence="6 10" id="KW-0653">Protein transport</keyword>
<evidence type="ECO:0000256" key="2">
    <source>
        <dbReference type="ARBA" id="ARBA00008445"/>
    </source>
</evidence>
<comment type="function">
    <text evidence="10">Involved in protein export. Participates in an early event of protein translocation.</text>
</comment>
<sequence>MTVSEIVLGIILLLASLAIIVVVLLQEGHEKDLGVVTGGADTFLSQNSARSIDSFLARWTKVISLAFFVLVIATNVYMYMTNK</sequence>
<dbReference type="GO" id="GO:0009306">
    <property type="term" value="P:protein secretion"/>
    <property type="evidence" value="ECO:0007669"/>
    <property type="project" value="UniProtKB-UniRule"/>
</dbReference>
<organism evidence="11 13">
    <name type="scientific">Caproicibacterium lactatifermentans</name>
    <dbReference type="NCBI Taxonomy" id="2666138"/>
    <lineage>
        <taxon>Bacteria</taxon>
        <taxon>Bacillati</taxon>
        <taxon>Bacillota</taxon>
        <taxon>Clostridia</taxon>
        <taxon>Eubacteriales</taxon>
        <taxon>Oscillospiraceae</taxon>
        <taxon>Caproicibacterium</taxon>
    </lineage>
</organism>
<evidence type="ECO:0000256" key="5">
    <source>
        <dbReference type="ARBA" id="ARBA00022692"/>
    </source>
</evidence>
<protein>
    <recommendedName>
        <fullName evidence="10">Protein-export membrane protein SecG</fullName>
    </recommendedName>
</protein>
<feature type="transmembrane region" description="Helical" evidence="10">
    <location>
        <begin position="6"/>
        <end position="25"/>
    </location>
</feature>
<dbReference type="Proteomes" id="UP000501316">
    <property type="component" value="Chromosome"/>
</dbReference>
<evidence type="ECO:0000256" key="9">
    <source>
        <dbReference type="ARBA" id="ARBA00023136"/>
    </source>
</evidence>
<dbReference type="GO" id="GO:0015450">
    <property type="term" value="F:protein-transporting ATPase activity"/>
    <property type="evidence" value="ECO:0007669"/>
    <property type="project" value="UniProtKB-UniRule"/>
</dbReference>
<evidence type="ECO:0000256" key="1">
    <source>
        <dbReference type="ARBA" id="ARBA00004651"/>
    </source>
</evidence>
<evidence type="ECO:0000256" key="6">
    <source>
        <dbReference type="ARBA" id="ARBA00022927"/>
    </source>
</evidence>
<dbReference type="RefSeq" id="WP_086036268.1">
    <property type="nucleotide sequence ID" value="NZ_CP046051.1"/>
</dbReference>
<dbReference type="PANTHER" id="PTHR34182">
    <property type="entry name" value="PROTEIN-EXPORT MEMBRANE PROTEIN SECG"/>
    <property type="match status" value="1"/>
</dbReference>
<evidence type="ECO:0000313" key="13">
    <source>
        <dbReference type="Proteomes" id="UP000501316"/>
    </source>
</evidence>
<dbReference type="GO" id="GO:0065002">
    <property type="term" value="P:intracellular protein transmembrane transport"/>
    <property type="evidence" value="ECO:0007669"/>
    <property type="project" value="TreeGrafter"/>
</dbReference>
<evidence type="ECO:0000313" key="12">
    <source>
        <dbReference type="EMBL" id="QKO29818.1"/>
    </source>
</evidence>
<dbReference type="NCBIfam" id="TIGR00810">
    <property type="entry name" value="secG"/>
    <property type="match status" value="1"/>
</dbReference>
<reference evidence="12" key="2">
    <citation type="journal article" date="2021" name="Appl. Environ. Microbiol.">
        <title>Adaptability of a Caproate-Producing Bacterium Contributes to Its Dominance in an Anaerobic Fermentation System.</title>
        <authorList>
            <person name="Wang H."/>
            <person name="Gu Y."/>
            <person name="Zhou W."/>
            <person name="Zhao D."/>
            <person name="Qiao Z."/>
            <person name="Zheng J."/>
            <person name="Gao J."/>
            <person name="Chen X."/>
            <person name="Ren C."/>
            <person name="Xu Y."/>
        </authorList>
    </citation>
    <scope>NUCLEOTIDE SEQUENCE</scope>
    <source>
        <strain evidence="12">JNU-WLY1368</strain>
    </source>
</reference>
<evidence type="ECO:0000256" key="8">
    <source>
        <dbReference type="ARBA" id="ARBA00023010"/>
    </source>
</evidence>
<keyword evidence="7 10" id="KW-1133">Transmembrane helix</keyword>
<comment type="subcellular location">
    <subcellularLocation>
        <location evidence="1 10">Cell membrane</location>
        <topology evidence="1 10">Multi-pass membrane protein</topology>
    </subcellularLocation>
</comment>
<dbReference type="EMBL" id="CP046051">
    <property type="protein sequence ID" value="QKN23504.1"/>
    <property type="molecule type" value="Genomic_DNA"/>
</dbReference>
<proteinExistence type="inferred from homology"/>
<reference evidence="13 14" key="1">
    <citation type="submission" date="2019-11" db="EMBL/GenBank/DDBJ databases">
        <authorList>
            <person name="Ren C."/>
            <person name="Wang H."/>
            <person name="Xu Y."/>
        </authorList>
    </citation>
    <scope>NUCLEOTIDE SEQUENCE [LARGE SCALE GENOMIC DNA]</scope>
    <source>
        <strain evidence="14">JNU-WLY1368</strain>
        <strain evidence="11 13">LBM 19010</strain>
    </source>
</reference>
<dbReference type="InterPro" id="IPR004692">
    <property type="entry name" value="SecG"/>
</dbReference>
<keyword evidence="3 10" id="KW-0813">Transport</keyword>
<dbReference type="Pfam" id="PF03840">
    <property type="entry name" value="SecG"/>
    <property type="match status" value="1"/>
</dbReference>
<keyword evidence="14" id="KW-1185">Reference proteome</keyword>
<evidence type="ECO:0000256" key="3">
    <source>
        <dbReference type="ARBA" id="ARBA00022448"/>
    </source>
</evidence>
<dbReference type="PANTHER" id="PTHR34182:SF1">
    <property type="entry name" value="PROTEIN-EXPORT MEMBRANE PROTEIN SECG"/>
    <property type="match status" value="1"/>
</dbReference>
<evidence type="ECO:0000313" key="14">
    <source>
        <dbReference type="Proteomes" id="UP000509623"/>
    </source>
</evidence>
<gene>
    <name evidence="11" type="primary">secG</name>
    <name evidence="11" type="ORF">GJQ69_02785</name>
    <name evidence="12" type="ORF">GKP14_01585</name>
</gene>
<dbReference type="Proteomes" id="UP000509623">
    <property type="component" value="Chromosome"/>
</dbReference>
<accession>A0A859DPM3</accession>
<dbReference type="EMBL" id="CP046161">
    <property type="protein sequence ID" value="QKO29818.1"/>
    <property type="molecule type" value="Genomic_DNA"/>
</dbReference>
<keyword evidence="4 10" id="KW-1003">Cell membrane</keyword>
<evidence type="ECO:0000313" key="11">
    <source>
        <dbReference type="EMBL" id="QKN23504.1"/>
    </source>
</evidence>
<dbReference type="GO" id="GO:0043952">
    <property type="term" value="P:protein transport by the Sec complex"/>
    <property type="evidence" value="ECO:0007669"/>
    <property type="project" value="TreeGrafter"/>
</dbReference>
<comment type="similarity">
    <text evidence="2 10">Belongs to the SecG family.</text>
</comment>
<reference evidence="12" key="3">
    <citation type="journal article" date="2022" name="Int. J. Syst. Evol. Microbiol.">
        <title>Caproicibacterium lactatifermentans sp. nov., isolated from pit clay used for the production of Chinese strong aroma-type liquor.</title>
        <authorList>
            <person name="Wang H."/>
            <person name="Gu Y."/>
            <person name="Zhao D."/>
            <person name="Qiao Z."/>
            <person name="Zheng J."/>
            <person name="Gao J."/>
            <person name="Ren C."/>
            <person name="Xu Y."/>
        </authorList>
    </citation>
    <scope>NUCLEOTIDE SEQUENCE</scope>
    <source>
        <strain evidence="12">JNU-WLY1368</strain>
    </source>
</reference>
<keyword evidence="8 10" id="KW-0811">Translocation</keyword>